<comment type="caution">
    <text evidence="1">The sequence shown here is derived from an EMBL/GenBank/DDBJ whole genome shotgun (WGS) entry which is preliminary data.</text>
</comment>
<accession>A0A4V1LFF3</accession>
<dbReference type="InterPro" id="IPR009061">
    <property type="entry name" value="DNA-bd_dom_put_sf"/>
</dbReference>
<gene>
    <name evidence="1" type="ORF">DXH47_05550</name>
</gene>
<dbReference type="GO" id="GO:0006355">
    <property type="term" value="P:regulation of DNA-templated transcription"/>
    <property type="evidence" value="ECO:0007669"/>
    <property type="project" value="InterPro"/>
</dbReference>
<dbReference type="AlphaFoldDB" id="A0A4V1LFF3"/>
<dbReference type="Gene3D" id="1.10.1660.10">
    <property type="match status" value="1"/>
</dbReference>
<organism evidence="1 2">
    <name type="scientific">Levilactobacillus suantsaii</name>
    <dbReference type="NCBI Taxonomy" id="2292255"/>
    <lineage>
        <taxon>Bacteria</taxon>
        <taxon>Bacillati</taxon>
        <taxon>Bacillota</taxon>
        <taxon>Bacilli</taxon>
        <taxon>Lactobacillales</taxon>
        <taxon>Lactobacillaceae</taxon>
        <taxon>Levilactobacillus</taxon>
    </lineage>
</organism>
<dbReference type="InterPro" id="IPR000551">
    <property type="entry name" value="MerR-type_HTH_dom"/>
</dbReference>
<protein>
    <submittedName>
        <fullName evidence="1">MerR family transcriptional regulator</fullName>
    </submittedName>
</protein>
<name>A0A4V1LFF3_9LACO</name>
<proteinExistence type="predicted"/>
<dbReference type="PROSITE" id="PS50937">
    <property type="entry name" value="HTH_MERR_2"/>
    <property type="match status" value="1"/>
</dbReference>
<dbReference type="EMBL" id="QXIL01000007">
    <property type="protein sequence ID" value="RXI78974.1"/>
    <property type="molecule type" value="Genomic_DNA"/>
</dbReference>
<evidence type="ECO:0000313" key="1">
    <source>
        <dbReference type="EMBL" id="RXI78974.1"/>
    </source>
</evidence>
<evidence type="ECO:0000313" key="2">
    <source>
        <dbReference type="Proteomes" id="UP000290602"/>
    </source>
</evidence>
<keyword evidence="2" id="KW-1185">Reference proteome</keyword>
<sequence length="31" mass="3600">MTKGPDKMSYSIKEAAQLVGVSTYRIRYYDQ</sequence>
<reference evidence="1 2" key="1">
    <citation type="submission" date="2018-08" db="EMBL/GenBank/DDBJ databases">
        <title>Lactobacillus suantsai sp. nov., isolated from traditional fermented suan-tsai in Taiwan.</title>
        <authorList>
            <person name="Huang C.-H."/>
        </authorList>
    </citation>
    <scope>NUCLEOTIDE SEQUENCE [LARGE SCALE GENOMIC DNA]</scope>
    <source>
        <strain evidence="1 2">BCRC 12945</strain>
    </source>
</reference>
<dbReference type="Proteomes" id="UP000290602">
    <property type="component" value="Unassembled WGS sequence"/>
</dbReference>
<dbReference type="GO" id="GO:0003677">
    <property type="term" value="F:DNA binding"/>
    <property type="evidence" value="ECO:0007669"/>
    <property type="project" value="InterPro"/>
</dbReference>
<dbReference type="Pfam" id="PF13411">
    <property type="entry name" value="MerR_1"/>
    <property type="match status" value="1"/>
</dbReference>
<dbReference type="SUPFAM" id="SSF46955">
    <property type="entry name" value="Putative DNA-binding domain"/>
    <property type="match status" value="1"/>
</dbReference>